<dbReference type="EMBL" id="PDYF01000007">
    <property type="protein sequence ID" value="PHU36085.1"/>
    <property type="molecule type" value="Genomic_DNA"/>
</dbReference>
<dbReference type="CDD" id="cd01949">
    <property type="entry name" value="GGDEF"/>
    <property type="match status" value="1"/>
</dbReference>
<comment type="caution">
    <text evidence="3">The sequence shown here is derived from an EMBL/GenBank/DDBJ whole genome shotgun (WGS) entry which is preliminary data.</text>
</comment>
<proteinExistence type="predicted"/>
<keyword evidence="1" id="KW-0812">Transmembrane</keyword>
<sequence length="385" mass="44718">MVEIPSWLVLNFFTSFLLILLLVFQNKTSRLQKGRKYSAILTCTLILLISESIGRVGEYNPDNLLFLARIGYFLIFILDPVDILFAVNYVDCWMDNENSRPRKRFKNAFRAFAIANGVFVTLSSFFRLRWFFYFEDGLYYRGSLYIIRALLVMLFIVLLLVYTVVFRKDFMSEYKNMILVLPFFSLLGAICQVFFYNMDTTYAGISLGCLVLFFFFQSNDVNIDYLSGVLNRRGIDIKLDEMIKNSQSSGKNFAAIMMDLDNFKTINDTFGHEEGDKAIKQMADILTNSFDEDTSIGRFGGDEFFVITDNVSKIELDMIINEVREKLAHIRDKRGWDKNVDISCGYSIYVSTSNMAREEFAEILDALMYNEKEEHHKNMEQLEDA</sequence>
<organism evidence="3 4">
    <name type="scientific">Pseudobutyrivibrio ruminis</name>
    <dbReference type="NCBI Taxonomy" id="46206"/>
    <lineage>
        <taxon>Bacteria</taxon>
        <taxon>Bacillati</taxon>
        <taxon>Bacillota</taxon>
        <taxon>Clostridia</taxon>
        <taxon>Lachnospirales</taxon>
        <taxon>Lachnospiraceae</taxon>
        <taxon>Pseudobutyrivibrio</taxon>
    </lineage>
</organism>
<evidence type="ECO:0000259" key="2">
    <source>
        <dbReference type="PROSITE" id="PS50887"/>
    </source>
</evidence>
<keyword evidence="1" id="KW-0472">Membrane</keyword>
<dbReference type="AlphaFoldDB" id="A0A2G3DYX9"/>
<dbReference type="InterPro" id="IPR029787">
    <property type="entry name" value="Nucleotide_cyclase"/>
</dbReference>
<feature type="transmembrane region" description="Helical" evidence="1">
    <location>
        <begin position="145"/>
        <end position="165"/>
    </location>
</feature>
<dbReference type="InterPro" id="IPR050469">
    <property type="entry name" value="Diguanylate_Cyclase"/>
</dbReference>
<dbReference type="PANTHER" id="PTHR45138:SF9">
    <property type="entry name" value="DIGUANYLATE CYCLASE DGCM-RELATED"/>
    <property type="match status" value="1"/>
</dbReference>
<dbReference type="Proteomes" id="UP000225889">
    <property type="component" value="Unassembled WGS sequence"/>
</dbReference>
<feature type="transmembrane region" description="Helical" evidence="1">
    <location>
        <begin position="66"/>
        <end position="90"/>
    </location>
</feature>
<accession>A0A2G3DYX9</accession>
<evidence type="ECO:0000313" key="4">
    <source>
        <dbReference type="Proteomes" id="UP000225889"/>
    </source>
</evidence>
<dbReference type="PANTHER" id="PTHR45138">
    <property type="entry name" value="REGULATORY COMPONENTS OF SENSORY TRANSDUCTION SYSTEM"/>
    <property type="match status" value="1"/>
</dbReference>
<feature type="transmembrane region" description="Helical" evidence="1">
    <location>
        <begin position="111"/>
        <end position="133"/>
    </location>
</feature>
<name>A0A2G3DYX9_9FIRM</name>
<evidence type="ECO:0000313" key="3">
    <source>
        <dbReference type="EMBL" id="PHU36085.1"/>
    </source>
</evidence>
<feature type="transmembrane region" description="Helical" evidence="1">
    <location>
        <begin position="36"/>
        <end position="54"/>
    </location>
</feature>
<evidence type="ECO:0000256" key="1">
    <source>
        <dbReference type="SAM" id="Phobius"/>
    </source>
</evidence>
<dbReference type="NCBIfam" id="TIGR00254">
    <property type="entry name" value="GGDEF"/>
    <property type="match status" value="1"/>
</dbReference>
<dbReference type="SMART" id="SM00267">
    <property type="entry name" value="GGDEF"/>
    <property type="match status" value="1"/>
</dbReference>
<feature type="transmembrane region" description="Helical" evidence="1">
    <location>
        <begin position="177"/>
        <end position="196"/>
    </location>
</feature>
<feature type="transmembrane region" description="Helical" evidence="1">
    <location>
        <begin position="202"/>
        <end position="223"/>
    </location>
</feature>
<feature type="domain" description="GGDEF" evidence="2">
    <location>
        <begin position="251"/>
        <end position="385"/>
    </location>
</feature>
<reference evidence="3 4" key="1">
    <citation type="submission" date="2017-10" db="EMBL/GenBank/DDBJ databases">
        <title>Resolving the taxonomy of Roseburia spp., Eubacterium rectale and Agathobacter spp. through phylogenomic analysis.</title>
        <authorList>
            <person name="Sheridan P.O."/>
            <person name="Walker A.W."/>
            <person name="Duncan S.H."/>
            <person name="Scott K.P."/>
            <person name="Toole P.W.O."/>
            <person name="Luis P."/>
            <person name="Flint H.J."/>
        </authorList>
    </citation>
    <scope>NUCLEOTIDE SEQUENCE [LARGE SCALE GENOMIC DNA]</scope>
    <source>
        <strain evidence="3 4">JK626</strain>
    </source>
</reference>
<reference evidence="3 4" key="2">
    <citation type="submission" date="2017-10" db="EMBL/GenBank/DDBJ databases">
        <authorList>
            <person name="Banno H."/>
            <person name="Chua N.-H."/>
        </authorList>
    </citation>
    <scope>NUCLEOTIDE SEQUENCE [LARGE SCALE GENOMIC DNA]</scope>
    <source>
        <strain evidence="3 4">JK626</strain>
    </source>
</reference>
<dbReference type="InterPro" id="IPR000160">
    <property type="entry name" value="GGDEF_dom"/>
</dbReference>
<dbReference type="InterPro" id="IPR043128">
    <property type="entry name" value="Rev_trsase/Diguanyl_cyclase"/>
</dbReference>
<dbReference type="Pfam" id="PF00990">
    <property type="entry name" value="GGDEF"/>
    <property type="match status" value="1"/>
</dbReference>
<dbReference type="SUPFAM" id="SSF55073">
    <property type="entry name" value="Nucleotide cyclase"/>
    <property type="match status" value="1"/>
</dbReference>
<feature type="transmembrane region" description="Helical" evidence="1">
    <location>
        <begin position="6"/>
        <end position="24"/>
    </location>
</feature>
<dbReference type="GO" id="GO:0052621">
    <property type="term" value="F:diguanylate cyclase activity"/>
    <property type="evidence" value="ECO:0007669"/>
    <property type="project" value="TreeGrafter"/>
</dbReference>
<gene>
    <name evidence="3" type="ORF">CSX01_02300</name>
</gene>
<protein>
    <recommendedName>
        <fullName evidence="2">GGDEF domain-containing protein</fullName>
    </recommendedName>
</protein>
<dbReference type="PROSITE" id="PS50887">
    <property type="entry name" value="GGDEF"/>
    <property type="match status" value="1"/>
</dbReference>
<dbReference type="Gene3D" id="3.30.70.270">
    <property type="match status" value="1"/>
</dbReference>
<keyword evidence="1" id="KW-1133">Transmembrane helix</keyword>